<dbReference type="EMBL" id="JAKKPZ010000011">
    <property type="protein sequence ID" value="KAI1715702.1"/>
    <property type="molecule type" value="Genomic_DNA"/>
</dbReference>
<gene>
    <name evidence="8" type="ORF">DdX_08026</name>
</gene>
<accession>A0AAD4R1J2</accession>
<dbReference type="GO" id="GO:0004674">
    <property type="term" value="F:protein serine/threonine kinase activity"/>
    <property type="evidence" value="ECO:0007669"/>
    <property type="project" value="UniProtKB-KW"/>
</dbReference>
<keyword evidence="2" id="KW-0808">Transferase</keyword>
<feature type="domain" description="Protein kinase" evidence="7">
    <location>
        <begin position="214"/>
        <end position="470"/>
    </location>
</feature>
<organism evidence="8 9">
    <name type="scientific">Ditylenchus destructor</name>
    <dbReference type="NCBI Taxonomy" id="166010"/>
    <lineage>
        <taxon>Eukaryota</taxon>
        <taxon>Metazoa</taxon>
        <taxon>Ecdysozoa</taxon>
        <taxon>Nematoda</taxon>
        <taxon>Chromadorea</taxon>
        <taxon>Rhabditida</taxon>
        <taxon>Tylenchina</taxon>
        <taxon>Tylenchomorpha</taxon>
        <taxon>Sphaerularioidea</taxon>
        <taxon>Anguinidae</taxon>
        <taxon>Anguininae</taxon>
        <taxon>Ditylenchus</taxon>
    </lineage>
</organism>
<evidence type="ECO:0000256" key="1">
    <source>
        <dbReference type="ARBA" id="ARBA00022527"/>
    </source>
</evidence>
<protein>
    <submittedName>
        <fullName evidence="8">Protein kinase domain-containing protein</fullName>
    </submittedName>
</protein>
<feature type="binding site" evidence="6">
    <location>
        <position position="244"/>
    </location>
    <ligand>
        <name>ATP</name>
        <dbReference type="ChEBI" id="CHEBI:30616"/>
    </ligand>
</feature>
<evidence type="ECO:0000313" key="8">
    <source>
        <dbReference type="EMBL" id="KAI1715702.1"/>
    </source>
</evidence>
<dbReference type="PROSITE" id="PS00107">
    <property type="entry name" value="PROTEIN_KINASE_ATP"/>
    <property type="match status" value="1"/>
</dbReference>
<evidence type="ECO:0000256" key="6">
    <source>
        <dbReference type="PROSITE-ProRule" id="PRU10141"/>
    </source>
</evidence>
<keyword evidence="5 6" id="KW-0067">ATP-binding</keyword>
<comment type="caution">
    <text evidence="8">The sequence shown here is derived from an EMBL/GenBank/DDBJ whole genome shotgun (WGS) entry which is preliminary data.</text>
</comment>
<dbReference type="CDD" id="cd14083">
    <property type="entry name" value="STKc_CaMKI"/>
    <property type="match status" value="1"/>
</dbReference>
<proteinExistence type="predicted"/>
<dbReference type="Gene3D" id="3.30.200.20">
    <property type="entry name" value="Phosphorylase Kinase, domain 1"/>
    <property type="match status" value="1"/>
</dbReference>
<dbReference type="SUPFAM" id="SSF56112">
    <property type="entry name" value="Protein kinase-like (PK-like)"/>
    <property type="match status" value="1"/>
</dbReference>
<dbReference type="InterPro" id="IPR017441">
    <property type="entry name" value="Protein_kinase_ATP_BS"/>
</dbReference>
<dbReference type="PROSITE" id="PS00108">
    <property type="entry name" value="PROTEIN_KINASE_ST"/>
    <property type="match status" value="1"/>
</dbReference>
<dbReference type="FunFam" id="1.10.510.10:FF:000026">
    <property type="entry name" value="Calcium/calmodulin-dependent protein kinase type 1"/>
    <property type="match status" value="1"/>
</dbReference>
<dbReference type="GO" id="GO:0005524">
    <property type="term" value="F:ATP binding"/>
    <property type="evidence" value="ECO:0007669"/>
    <property type="project" value="UniProtKB-UniRule"/>
</dbReference>
<keyword evidence="4 8" id="KW-0418">Kinase</keyword>
<evidence type="ECO:0000313" key="9">
    <source>
        <dbReference type="Proteomes" id="UP001201812"/>
    </source>
</evidence>
<dbReference type="AlphaFoldDB" id="A0AAD4R1J2"/>
<evidence type="ECO:0000256" key="3">
    <source>
        <dbReference type="ARBA" id="ARBA00022741"/>
    </source>
</evidence>
<dbReference type="Pfam" id="PF00069">
    <property type="entry name" value="Pkinase"/>
    <property type="match status" value="1"/>
</dbReference>
<dbReference type="SMART" id="SM00220">
    <property type="entry name" value="S_TKc"/>
    <property type="match status" value="1"/>
</dbReference>
<dbReference type="InterPro" id="IPR000719">
    <property type="entry name" value="Prot_kinase_dom"/>
</dbReference>
<keyword evidence="3 6" id="KW-0547">Nucleotide-binding</keyword>
<dbReference type="PROSITE" id="PS50011">
    <property type="entry name" value="PROTEIN_KINASE_DOM"/>
    <property type="match status" value="1"/>
</dbReference>
<dbReference type="FunFam" id="3.30.200.20:FF:000315">
    <property type="entry name" value="Calcium-dependent protein kinase 3"/>
    <property type="match status" value="1"/>
</dbReference>
<dbReference type="InterPro" id="IPR008271">
    <property type="entry name" value="Ser/Thr_kinase_AS"/>
</dbReference>
<dbReference type="PANTHER" id="PTHR24347">
    <property type="entry name" value="SERINE/THREONINE-PROTEIN KINASE"/>
    <property type="match status" value="1"/>
</dbReference>
<evidence type="ECO:0000259" key="7">
    <source>
        <dbReference type="PROSITE" id="PS50011"/>
    </source>
</evidence>
<sequence length="537" mass="59836">MLFYIFRSVRDCSRLMPTLFQTACHSLSSLGEYSTSQTCRRGRRTQPQESRCLQPRHPFNLDFNTSPQPTHHQQFAAGAPNNVFAIHNSSGNHQNHLGVYNDACCPALAGTSTTTVIQPSNGLGPPRSAQQPQTYTTSVAINSTCNVRFDLHTPASSSTHPKQFTNGIDAQMPLFKRKELAGPSSSNSSTGPPDTRRAHIVAGDSCGMNIRDRYDFKDVLGTGAFSKVFLAECRFDPGTMVAIKCIDKKALKGKEESLENEIKVLRKLRHKNIVQLFDTFDEKNYVYLVMELVTGGELFDRIVAKGSYTERDASNLIRQVLQAVFFMHENGVVHRDLKPENLLYYNQDEESKIMISDFGLSKTEESGVMATACGTPGYVAPEVLQQRPYGKAVDVWSIGVIAYILLCGYPPFYDENDANLFAQIIKGEYEFDSPYWDEISDSAKDFISHLMCCDPEQRYSCDQALAHPWISGNTARDKDIHGTVATHLKKSLAKRKWRKAYNATAAIRQLQMLRLGSARLGAAAAAHHAKTIQQNAI</sequence>
<reference evidence="8" key="1">
    <citation type="submission" date="2022-01" db="EMBL/GenBank/DDBJ databases">
        <title>Genome Sequence Resource for Two Populations of Ditylenchus destructor, the Migratory Endoparasitic Phytonematode.</title>
        <authorList>
            <person name="Zhang H."/>
            <person name="Lin R."/>
            <person name="Xie B."/>
        </authorList>
    </citation>
    <scope>NUCLEOTIDE SEQUENCE</scope>
    <source>
        <strain evidence="8">BazhouSP</strain>
    </source>
</reference>
<keyword evidence="1" id="KW-0723">Serine/threonine-protein kinase</keyword>
<evidence type="ECO:0000256" key="5">
    <source>
        <dbReference type="ARBA" id="ARBA00022840"/>
    </source>
</evidence>
<dbReference type="Gene3D" id="1.10.510.10">
    <property type="entry name" value="Transferase(Phosphotransferase) domain 1"/>
    <property type="match status" value="1"/>
</dbReference>
<evidence type="ECO:0000256" key="4">
    <source>
        <dbReference type="ARBA" id="ARBA00022777"/>
    </source>
</evidence>
<dbReference type="Proteomes" id="UP001201812">
    <property type="component" value="Unassembled WGS sequence"/>
</dbReference>
<evidence type="ECO:0000256" key="2">
    <source>
        <dbReference type="ARBA" id="ARBA00022679"/>
    </source>
</evidence>
<keyword evidence="9" id="KW-1185">Reference proteome</keyword>
<name>A0AAD4R1J2_9BILA</name>
<dbReference type="InterPro" id="IPR011009">
    <property type="entry name" value="Kinase-like_dom_sf"/>
</dbReference>